<dbReference type="EMBL" id="NSDM01000035">
    <property type="protein sequence ID" value="MDQ2589236.1"/>
    <property type="molecule type" value="Genomic_DNA"/>
</dbReference>
<protein>
    <recommendedName>
        <fullName evidence="1">DUF5753 domain-containing protein</fullName>
    </recommendedName>
</protein>
<proteinExistence type="predicted"/>
<accession>A0ABU0XBA5</accession>
<dbReference type="Proteomes" id="UP001225605">
    <property type="component" value="Unassembled WGS sequence"/>
</dbReference>
<evidence type="ECO:0000313" key="3">
    <source>
        <dbReference type="Proteomes" id="UP001225605"/>
    </source>
</evidence>
<comment type="caution">
    <text evidence="2">The sequence shown here is derived from an EMBL/GenBank/DDBJ whole genome shotgun (WGS) entry which is preliminary data.</text>
</comment>
<evidence type="ECO:0000259" key="1">
    <source>
        <dbReference type="Pfam" id="PF19054"/>
    </source>
</evidence>
<sequence>MLVIRQSVLRAPVGTPRTRSDQVRHLKEVSGLPHVTIRVIPDAVGLTGALYFPFSLFTPAGDRPKTVYVETLTDGLLVDEESRISHYEAVFEELLEVSEVIDSFDG</sequence>
<reference evidence="2 3" key="1">
    <citation type="submission" date="2017-06" db="EMBL/GenBank/DDBJ databases">
        <title>Cultured bacterium strain Saccharothrix yanglingensis Hhs.015.</title>
        <authorList>
            <person name="Xia Y."/>
        </authorList>
    </citation>
    <scope>NUCLEOTIDE SEQUENCE [LARGE SCALE GENOMIC DNA]</scope>
    <source>
        <strain evidence="2 3">Hhs.015</strain>
    </source>
</reference>
<dbReference type="Pfam" id="PF19054">
    <property type="entry name" value="DUF5753"/>
    <property type="match status" value="1"/>
</dbReference>
<feature type="domain" description="DUF5753" evidence="1">
    <location>
        <begin position="3"/>
        <end position="98"/>
    </location>
</feature>
<dbReference type="InterPro" id="IPR043917">
    <property type="entry name" value="DUF5753"/>
</dbReference>
<evidence type="ECO:0000313" key="2">
    <source>
        <dbReference type="EMBL" id="MDQ2589236.1"/>
    </source>
</evidence>
<name>A0ABU0XBA5_9PSEU</name>
<keyword evidence="3" id="KW-1185">Reference proteome</keyword>
<gene>
    <name evidence="2" type="ORF">CKY47_36005</name>
</gene>
<organism evidence="2 3">
    <name type="scientific">Saccharothrix yanglingensis</name>
    <dbReference type="NCBI Taxonomy" id="659496"/>
    <lineage>
        <taxon>Bacteria</taxon>
        <taxon>Bacillati</taxon>
        <taxon>Actinomycetota</taxon>
        <taxon>Actinomycetes</taxon>
        <taxon>Pseudonocardiales</taxon>
        <taxon>Pseudonocardiaceae</taxon>
        <taxon>Saccharothrix</taxon>
    </lineage>
</organism>